<gene>
    <name evidence="2" type="ORF">HB662_26930</name>
</gene>
<dbReference type="Proteomes" id="UP000765160">
    <property type="component" value="Unassembled WGS sequence"/>
</dbReference>
<dbReference type="RefSeq" id="WP_168054813.1">
    <property type="nucleotide sequence ID" value="NZ_JAATJR010000009.1"/>
</dbReference>
<evidence type="ECO:0000256" key="1">
    <source>
        <dbReference type="SAM" id="MobiDB-lite"/>
    </source>
</evidence>
<feature type="region of interest" description="Disordered" evidence="1">
    <location>
        <begin position="370"/>
        <end position="397"/>
    </location>
</feature>
<name>A0ABX1F7T4_9PROT</name>
<reference evidence="2 3" key="1">
    <citation type="submission" date="2020-03" db="EMBL/GenBank/DDBJ databases">
        <title>Roseomonas selenitidurans sp. nov. isolated from soil.</title>
        <authorList>
            <person name="Liu H."/>
        </authorList>
    </citation>
    <scope>NUCLEOTIDE SEQUENCE [LARGE SCALE GENOMIC DNA]</scope>
    <source>
        <strain evidence="2 3">JCM 15073</strain>
    </source>
</reference>
<keyword evidence="3" id="KW-1185">Reference proteome</keyword>
<organism evidence="2 3">
    <name type="scientific">Falsiroseomonas frigidaquae</name>
    <dbReference type="NCBI Taxonomy" id="487318"/>
    <lineage>
        <taxon>Bacteria</taxon>
        <taxon>Pseudomonadati</taxon>
        <taxon>Pseudomonadota</taxon>
        <taxon>Alphaproteobacteria</taxon>
        <taxon>Acetobacterales</taxon>
        <taxon>Roseomonadaceae</taxon>
        <taxon>Falsiroseomonas</taxon>
    </lineage>
</organism>
<dbReference type="EMBL" id="JAAVTX010000009">
    <property type="protein sequence ID" value="NKE48437.1"/>
    <property type="molecule type" value="Genomic_DNA"/>
</dbReference>
<evidence type="ECO:0000313" key="2">
    <source>
        <dbReference type="EMBL" id="NKE48437.1"/>
    </source>
</evidence>
<accession>A0ABX1F7T4</accession>
<sequence length="598" mass="63555">MMNAASALLRQAPAPMFTEGAATVGRRAPGPHARPAAPLPLARGAGLRGVVMIQDNDAGAASARASGWSLVMAIAEGAAILGAARREGWLGVVPDGHAASLEAALEAIILSPVEPPPAPVEMADPIDQLATLRQAQERLRPGLVWRDLRDPLGGRPAPTASPYAHLREVLRSDAIILRLVVFAAQRGLPVEIPALPHALHPARFLDGAYPAFRGLAGQLRPDGRGFLAMLSGYLEAMWLPGTGAISPTAFMRGLPDTQHPAGLDRRMALEGFGLPGRDAALTVALRRQIALRRDDLVAAVCGALATGAWHATAAPFEDPDAVPRAVPASWWREPRMRFDLRAAELIPTGAGAERLPFFRRLVVVPTPEQAATPMADAPAAKARPSRAGSKDREAAASGRNVDEARILPLARALFWIHQHEDNRDRLGLVFKGGRRVSSELAEALSGAMGFKMRRRGDSACGVTIPEGWISEHTRALLRPEHEAAKRVPNTLCLVAVAAIQKARGLDLGLLKKDWGGELRQFAARVGEQIRDNLLEVQTGEPSGKQPDSDAIMGVLTILIADGQPKMPLKDLPGGELRIPARVVDGHARDCSGMTSGAG</sequence>
<feature type="compositionally biased region" description="Low complexity" evidence="1">
    <location>
        <begin position="370"/>
        <end position="387"/>
    </location>
</feature>
<protein>
    <submittedName>
        <fullName evidence="2">Uncharacterized protein</fullName>
    </submittedName>
</protein>
<proteinExistence type="predicted"/>
<evidence type="ECO:0000313" key="3">
    <source>
        <dbReference type="Proteomes" id="UP000765160"/>
    </source>
</evidence>
<feature type="compositionally biased region" description="Basic and acidic residues" evidence="1">
    <location>
        <begin position="388"/>
        <end position="397"/>
    </location>
</feature>
<comment type="caution">
    <text evidence="2">The sequence shown here is derived from an EMBL/GenBank/DDBJ whole genome shotgun (WGS) entry which is preliminary data.</text>
</comment>